<evidence type="ECO:0000259" key="11">
    <source>
        <dbReference type="PROSITE" id="PS50067"/>
    </source>
</evidence>
<gene>
    <name evidence="12" type="ORF">BDFB_011405</name>
</gene>
<reference evidence="12 13" key="1">
    <citation type="submission" date="2017-03" db="EMBL/GenBank/DDBJ databases">
        <title>Genome of the blue death feigning beetle - Asbolus verrucosus.</title>
        <authorList>
            <person name="Rider S.D."/>
        </authorList>
    </citation>
    <scope>NUCLEOTIDE SEQUENCE [LARGE SCALE GENOMIC DNA]</scope>
    <source>
        <strain evidence="12">Butters</strain>
        <tissue evidence="12">Head and leg muscle</tissue>
    </source>
</reference>
<dbReference type="PANTHER" id="PTHR47970:SF12">
    <property type="entry name" value="KINESIN FAMILY MEMBER 11"/>
    <property type="match status" value="1"/>
</dbReference>
<dbReference type="InterPro" id="IPR019821">
    <property type="entry name" value="Kinesin_motor_CS"/>
</dbReference>
<evidence type="ECO:0000313" key="12">
    <source>
        <dbReference type="EMBL" id="RZC43213.1"/>
    </source>
</evidence>
<feature type="non-terminal residue" evidence="12">
    <location>
        <position position="1"/>
    </location>
</feature>
<dbReference type="OrthoDB" id="3176171at2759"/>
<dbReference type="GO" id="GO:0008574">
    <property type="term" value="F:plus-end-directed microtubule motor activity"/>
    <property type="evidence" value="ECO:0007669"/>
    <property type="project" value="TreeGrafter"/>
</dbReference>
<dbReference type="Proteomes" id="UP000292052">
    <property type="component" value="Unassembled WGS sequence"/>
</dbReference>
<dbReference type="GO" id="GO:0005524">
    <property type="term" value="F:ATP binding"/>
    <property type="evidence" value="ECO:0007669"/>
    <property type="project" value="UniProtKB-UniRule"/>
</dbReference>
<keyword evidence="4 9" id="KW-0547">Nucleotide-binding</keyword>
<evidence type="ECO:0000313" key="13">
    <source>
        <dbReference type="Proteomes" id="UP000292052"/>
    </source>
</evidence>
<sequence length="588" mass="66620">PFTENEIKSNCTNIVHSFTSREVHIKSGSSEKKYNFSHIFGEEVPQRKIYNVVVSPLIENIISGYNCTVFAYGQTGTGKTHTIVGGNNISLEADVHNDPSAGMIPRAVAHLFSEMNKLHPKTKCTVKISFVEIYNEEVRDLLSECAPLRVYDNPESKGSVYIRGLREVTVCNPKEVYEILNVGTMNRQTTLTNLNAQSSRAHTLFTLLVETREIAAGGEELITTGKLHLVDLAGSENIERTGATDVRAREAGVINKSLLTLGKVIKALAQKSQHIPYRDSKLTRILQDSLGGNTKTCMIATISPDANYWDETVNTLDYANLALSIANYPQVNITRKRINYLEKLQDEMSKLRQELLAARTGEGVYVSVENYNIMLEDTEKSHRLILELIGQIRQLEECKRKNQQQYEELNEFFQQTKIYLETISRELELKKDKIKQNEAILNCKREREKKLSEKANLLLKVCEAVSRQEEIYYSKYESQCSVTLSNANLSKSILSSSVNYLEEAQNISNVYSNDQETFTSEVKRSVQLLKGDDDFGKIAQLSSEMQADNYDDFSLEKVFKSDIADYGESNTKKYFNRIHDNILAQLES</sequence>
<dbReference type="SMART" id="SM00129">
    <property type="entry name" value="KISc"/>
    <property type="match status" value="1"/>
</dbReference>
<accession>A0A482WEU3</accession>
<comment type="similarity">
    <text evidence="8">Belongs to the TRAFAC class myosin-kinesin ATPase superfamily. Kinesin family. KIN-5/BimC subfamily.</text>
</comment>
<dbReference type="GO" id="GO:0007018">
    <property type="term" value="P:microtubule-based movement"/>
    <property type="evidence" value="ECO:0007669"/>
    <property type="project" value="InterPro"/>
</dbReference>
<keyword evidence="13" id="KW-1185">Reference proteome</keyword>
<evidence type="ECO:0000256" key="3">
    <source>
        <dbReference type="ARBA" id="ARBA00022701"/>
    </source>
</evidence>
<keyword evidence="3 10" id="KW-0493">Microtubule</keyword>
<evidence type="ECO:0000256" key="5">
    <source>
        <dbReference type="ARBA" id="ARBA00022840"/>
    </source>
</evidence>
<dbReference type="PRINTS" id="PR00380">
    <property type="entry name" value="KINESINHEAVY"/>
</dbReference>
<feature type="domain" description="Kinesin motor" evidence="11">
    <location>
        <begin position="1"/>
        <end position="325"/>
    </location>
</feature>
<dbReference type="FunFam" id="3.40.850.10:FF:000019">
    <property type="entry name" value="Kinesin-like protein KIN-5D"/>
    <property type="match status" value="1"/>
</dbReference>
<evidence type="ECO:0000256" key="1">
    <source>
        <dbReference type="ARBA" id="ARBA00004245"/>
    </source>
</evidence>
<dbReference type="InterPro" id="IPR001752">
    <property type="entry name" value="Kinesin_motor_dom"/>
</dbReference>
<dbReference type="GO" id="GO:0051231">
    <property type="term" value="P:spindle elongation"/>
    <property type="evidence" value="ECO:0007669"/>
    <property type="project" value="TreeGrafter"/>
</dbReference>
<proteinExistence type="inferred from homology"/>
<dbReference type="PROSITE" id="PS50067">
    <property type="entry name" value="KINESIN_MOTOR_2"/>
    <property type="match status" value="1"/>
</dbReference>
<evidence type="ECO:0000256" key="4">
    <source>
        <dbReference type="ARBA" id="ARBA00022741"/>
    </source>
</evidence>
<dbReference type="GO" id="GO:0008017">
    <property type="term" value="F:microtubule binding"/>
    <property type="evidence" value="ECO:0007669"/>
    <property type="project" value="InterPro"/>
</dbReference>
<dbReference type="GO" id="GO:0005634">
    <property type="term" value="C:nucleus"/>
    <property type="evidence" value="ECO:0007669"/>
    <property type="project" value="TreeGrafter"/>
</dbReference>
<dbReference type="PROSITE" id="PS00411">
    <property type="entry name" value="KINESIN_MOTOR_1"/>
    <property type="match status" value="1"/>
</dbReference>
<protein>
    <recommendedName>
        <fullName evidence="10">Kinesin-like protein</fullName>
    </recommendedName>
</protein>
<dbReference type="GO" id="GO:0072686">
    <property type="term" value="C:mitotic spindle"/>
    <property type="evidence" value="ECO:0007669"/>
    <property type="project" value="TreeGrafter"/>
</dbReference>
<dbReference type="EMBL" id="QDEB01001162">
    <property type="protein sequence ID" value="RZC43213.1"/>
    <property type="molecule type" value="Genomic_DNA"/>
</dbReference>
<organism evidence="12 13">
    <name type="scientific">Asbolus verrucosus</name>
    <name type="common">Desert ironclad beetle</name>
    <dbReference type="NCBI Taxonomy" id="1661398"/>
    <lineage>
        <taxon>Eukaryota</taxon>
        <taxon>Metazoa</taxon>
        <taxon>Ecdysozoa</taxon>
        <taxon>Arthropoda</taxon>
        <taxon>Hexapoda</taxon>
        <taxon>Insecta</taxon>
        <taxon>Pterygota</taxon>
        <taxon>Neoptera</taxon>
        <taxon>Endopterygota</taxon>
        <taxon>Coleoptera</taxon>
        <taxon>Polyphaga</taxon>
        <taxon>Cucujiformia</taxon>
        <taxon>Tenebrionidae</taxon>
        <taxon>Pimeliinae</taxon>
        <taxon>Asbolus</taxon>
    </lineage>
</organism>
<keyword evidence="7" id="KW-0206">Cytoskeleton</keyword>
<feature type="non-terminal residue" evidence="12">
    <location>
        <position position="588"/>
    </location>
</feature>
<comment type="subcellular location">
    <subcellularLocation>
        <location evidence="1">Cytoplasm</location>
        <location evidence="1">Cytoskeleton</location>
    </subcellularLocation>
</comment>
<evidence type="ECO:0000256" key="10">
    <source>
        <dbReference type="RuleBase" id="RU000394"/>
    </source>
</evidence>
<comment type="caution">
    <text evidence="12">The sequence shown here is derived from an EMBL/GenBank/DDBJ whole genome shotgun (WGS) entry which is preliminary data.</text>
</comment>
<evidence type="ECO:0000256" key="7">
    <source>
        <dbReference type="ARBA" id="ARBA00023212"/>
    </source>
</evidence>
<dbReference type="GO" id="GO:0005876">
    <property type="term" value="C:spindle microtubule"/>
    <property type="evidence" value="ECO:0007669"/>
    <property type="project" value="TreeGrafter"/>
</dbReference>
<name>A0A482WEU3_ASBVE</name>
<dbReference type="InterPro" id="IPR036961">
    <property type="entry name" value="Kinesin_motor_dom_sf"/>
</dbReference>
<dbReference type="InterPro" id="IPR027417">
    <property type="entry name" value="P-loop_NTPase"/>
</dbReference>
<dbReference type="Gene3D" id="3.40.850.10">
    <property type="entry name" value="Kinesin motor domain"/>
    <property type="match status" value="1"/>
</dbReference>
<keyword evidence="2" id="KW-0963">Cytoplasm</keyword>
<dbReference type="STRING" id="1661398.A0A482WEU3"/>
<feature type="binding site" evidence="9">
    <location>
        <begin position="73"/>
        <end position="80"/>
    </location>
    <ligand>
        <name>ATP</name>
        <dbReference type="ChEBI" id="CHEBI:30616"/>
    </ligand>
</feature>
<dbReference type="InterPro" id="IPR047149">
    <property type="entry name" value="KIF11-like"/>
</dbReference>
<dbReference type="GO" id="GO:0090307">
    <property type="term" value="P:mitotic spindle assembly"/>
    <property type="evidence" value="ECO:0007669"/>
    <property type="project" value="TreeGrafter"/>
</dbReference>
<evidence type="ECO:0000256" key="8">
    <source>
        <dbReference type="ARBA" id="ARBA00034704"/>
    </source>
</evidence>
<keyword evidence="5 9" id="KW-0067">ATP-binding</keyword>
<evidence type="ECO:0000256" key="9">
    <source>
        <dbReference type="PROSITE-ProRule" id="PRU00283"/>
    </source>
</evidence>
<dbReference type="SUPFAM" id="SSF52540">
    <property type="entry name" value="P-loop containing nucleoside triphosphate hydrolases"/>
    <property type="match status" value="1"/>
</dbReference>
<dbReference type="Pfam" id="PF00225">
    <property type="entry name" value="Kinesin"/>
    <property type="match status" value="1"/>
</dbReference>
<dbReference type="AlphaFoldDB" id="A0A482WEU3"/>
<evidence type="ECO:0000256" key="2">
    <source>
        <dbReference type="ARBA" id="ARBA00022490"/>
    </source>
</evidence>
<evidence type="ECO:0000256" key="6">
    <source>
        <dbReference type="ARBA" id="ARBA00023175"/>
    </source>
</evidence>
<keyword evidence="6 9" id="KW-0505">Motor protein</keyword>
<dbReference type="PANTHER" id="PTHR47970">
    <property type="entry name" value="KINESIN-LIKE PROTEIN KIF11"/>
    <property type="match status" value="1"/>
</dbReference>